<dbReference type="VEuPathDB" id="ToxoDB:ETH2_1121400"/>
<feature type="chain" id="PRO_5010835012" evidence="2">
    <location>
        <begin position="37"/>
        <end position="236"/>
    </location>
</feature>
<feature type="transmembrane region" description="Helical" evidence="1">
    <location>
        <begin position="213"/>
        <end position="230"/>
    </location>
</feature>
<organism evidence="3">
    <name type="scientific">Eimeria tenella</name>
    <name type="common">Coccidian parasite</name>
    <dbReference type="NCBI Taxonomy" id="5802"/>
    <lineage>
        <taxon>Eukaryota</taxon>
        <taxon>Sar</taxon>
        <taxon>Alveolata</taxon>
        <taxon>Apicomplexa</taxon>
        <taxon>Conoidasida</taxon>
        <taxon>Coccidia</taxon>
        <taxon>Eucoccidiorida</taxon>
        <taxon>Eimeriorina</taxon>
        <taxon>Eimeriidae</taxon>
        <taxon>Eimeria</taxon>
    </lineage>
</organism>
<dbReference type="OrthoDB" id="345657at2759"/>
<dbReference type="Proteomes" id="UP000030747">
    <property type="component" value="Unassembled WGS sequence"/>
</dbReference>
<dbReference type="AlphaFoldDB" id="H9B9T0"/>
<reference evidence="4" key="3">
    <citation type="submission" date="2013-10" db="EMBL/GenBank/DDBJ databases">
        <authorList>
            <person name="Aslett M."/>
        </authorList>
    </citation>
    <scope>NUCLEOTIDE SEQUENCE [LARGE SCALE GENOMIC DNA]</scope>
    <source>
        <strain evidence="4">Houghton</strain>
    </source>
</reference>
<name>H9B9T0_EIMTE</name>
<feature type="signal peptide" evidence="2">
    <location>
        <begin position="1"/>
        <end position="36"/>
    </location>
</feature>
<keyword evidence="1" id="KW-0472">Membrane</keyword>
<evidence type="ECO:0000256" key="1">
    <source>
        <dbReference type="SAM" id="Phobius"/>
    </source>
</evidence>
<dbReference type="PROSITE" id="PS51257">
    <property type="entry name" value="PROKAR_LIPOPROTEIN"/>
    <property type="match status" value="1"/>
</dbReference>
<feature type="transmembrane region" description="Helical" evidence="1">
    <location>
        <begin position="172"/>
        <end position="193"/>
    </location>
</feature>
<evidence type="ECO:0000256" key="2">
    <source>
        <dbReference type="SAM" id="SignalP"/>
    </source>
</evidence>
<reference evidence="3" key="1">
    <citation type="journal article" date="2012" name="BMC Genomics">
        <title>Characterisation of full-length cDNA sequences provides insights into the Eimeria tenella transcriptome.</title>
        <authorList>
            <person name="Amiruddin N."/>
            <person name="Lee X.W."/>
            <person name="Blake D.P."/>
            <person name="Suzuki Y."/>
            <person name="Tay Y.L."/>
            <person name="Lim L.S."/>
            <person name="Tomley F.M."/>
            <person name="Watanabe J."/>
            <person name="Sugimoto C."/>
            <person name="Wan K.L."/>
        </authorList>
    </citation>
    <scope>NUCLEOTIDE SEQUENCE</scope>
    <source>
        <strain evidence="3">Houghton</strain>
    </source>
</reference>
<dbReference type="VEuPathDB" id="ToxoDB:ETH_00010495"/>
<proteinExistence type="evidence at transcript level"/>
<gene>
    <name evidence="4" type="ORF">ETH_00010495</name>
</gene>
<protein>
    <submittedName>
        <fullName evidence="3">Uncharacterized protein</fullName>
    </submittedName>
</protein>
<accession>H9B9T0</accession>
<keyword evidence="1" id="KW-1133">Transmembrane helix</keyword>
<sequence>MRHESQEVRTAFGGRRLARFLASLFFVVVFLGCTCADSTIGAAQGPSNLAEKGHYSPLGAPSDYSAYQLGDGTLTYPAGEYDEDFVTLPERPHDPMHRAPQQEQVKVERHVVFVAEGRPQVPVVKGRGFFILGLIMLAMCLSAIHSDPRARNAGFLEGVSMNARNLVAFRDLARSLFVVLTAITSPLFIAWGAKRLIKTLPAYVKWAKDNDEFGLGYMALMFLFIWMFFFDSKPQA</sequence>
<evidence type="ECO:0000313" key="3">
    <source>
        <dbReference type="EMBL" id="AET50740.1"/>
    </source>
</evidence>
<dbReference type="RefSeq" id="XP_013232427.1">
    <property type="nucleotide sequence ID" value="XM_013376973.1"/>
</dbReference>
<dbReference type="EMBL" id="HG675655">
    <property type="protein sequence ID" value="CDJ41677.1"/>
    <property type="molecule type" value="Genomic_DNA"/>
</dbReference>
<reference evidence="4" key="2">
    <citation type="submission" date="2013-10" db="EMBL/GenBank/DDBJ databases">
        <title>Genomic analysis of the causative agents of coccidiosis in chickens.</title>
        <authorList>
            <person name="Reid A.J."/>
            <person name="Blake D."/>
            <person name="Billington K."/>
            <person name="Browne H."/>
            <person name="Dunn M."/>
            <person name="Hung S."/>
            <person name="Kawahara F."/>
            <person name="Miranda-Saavedra D."/>
            <person name="Mourier T."/>
            <person name="Nagra H."/>
            <person name="Otto T.D."/>
            <person name="Rawlings N."/>
            <person name="Sanchez A."/>
            <person name="Sanders M."/>
            <person name="Subramaniam C."/>
            <person name="Tay Y."/>
            <person name="Dear P."/>
            <person name="Doerig C."/>
            <person name="Gruber A."/>
            <person name="Parkinson J."/>
            <person name="Shirley M."/>
            <person name="Wan K.L."/>
            <person name="Berriman M."/>
            <person name="Tomley F."/>
            <person name="Pain A."/>
        </authorList>
    </citation>
    <scope>NUCLEOTIDE SEQUENCE [LARGE SCALE GENOMIC DNA]</scope>
    <source>
        <strain evidence="4">Houghton</strain>
    </source>
</reference>
<keyword evidence="5" id="KW-1185">Reference proteome</keyword>
<keyword evidence="1" id="KW-0812">Transmembrane</keyword>
<dbReference type="EMBL" id="JN987517">
    <property type="protein sequence ID" value="AET50740.1"/>
    <property type="molecule type" value="mRNA"/>
</dbReference>
<evidence type="ECO:0000313" key="4">
    <source>
        <dbReference type="EMBL" id="CDJ41677.1"/>
    </source>
</evidence>
<keyword evidence="2" id="KW-0732">Signal</keyword>
<evidence type="ECO:0000313" key="5">
    <source>
        <dbReference type="Proteomes" id="UP000030747"/>
    </source>
</evidence>
<dbReference type="GeneID" id="25251294"/>
<feature type="transmembrane region" description="Helical" evidence="1">
    <location>
        <begin position="126"/>
        <end position="144"/>
    </location>
</feature>